<reference evidence="7" key="1">
    <citation type="submission" date="2021-09" db="EMBL/GenBank/DDBJ databases">
        <authorList>
            <consortium name="AG Swart"/>
            <person name="Singh M."/>
            <person name="Singh A."/>
            <person name="Seah K."/>
            <person name="Emmerich C."/>
        </authorList>
    </citation>
    <scope>NUCLEOTIDE SEQUENCE</scope>
    <source>
        <strain evidence="7">ATCC30299</strain>
    </source>
</reference>
<evidence type="ECO:0000256" key="6">
    <source>
        <dbReference type="RuleBase" id="RU004384"/>
    </source>
</evidence>
<dbReference type="PANTHER" id="PTHR10969">
    <property type="entry name" value="MICROTUBULE-ASSOCIATED PROTEINS 1A/1B LIGHT CHAIN 3-RELATED"/>
    <property type="match status" value="1"/>
</dbReference>
<dbReference type="Pfam" id="PF02991">
    <property type="entry name" value="ATG8"/>
    <property type="match status" value="1"/>
</dbReference>
<dbReference type="Gene3D" id="3.10.20.90">
    <property type="entry name" value="Phosphatidylinositol 3-kinase Catalytic Subunit, Chain A, domain 1"/>
    <property type="match status" value="1"/>
</dbReference>
<evidence type="ECO:0000256" key="4">
    <source>
        <dbReference type="ARBA" id="ARBA00023288"/>
    </source>
</evidence>
<keyword evidence="3" id="KW-0472">Membrane</keyword>
<keyword evidence="6" id="KW-0072">Autophagy</keyword>
<dbReference type="AlphaFoldDB" id="A0AAU9J9Q6"/>
<feature type="lipid moiety-binding region" description="Phosphatidylserine amidated glycine; alternate" evidence="5">
    <location>
        <position position="116"/>
    </location>
</feature>
<name>A0AAU9J9Q6_9CILI</name>
<sequence>MSTIEAATFEQRLQQAARFKAKYQNAVPVVIQSDARSSLPKTIHNSLFVVQKSLSAGELLGLIRKKTSLPKSQAIAMFVGHRIMVTNDITLCELYERYSNEDGFLYILCKDEEVYGN</sequence>
<keyword evidence="8" id="KW-1185">Reference proteome</keyword>
<comment type="subcellular location">
    <subcellularLocation>
        <location evidence="1">Membrane</location>
    </subcellularLocation>
</comment>
<evidence type="ECO:0000256" key="1">
    <source>
        <dbReference type="ARBA" id="ARBA00004370"/>
    </source>
</evidence>
<protein>
    <recommendedName>
        <fullName evidence="6">Autophagy-related protein</fullName>
    </recommendedName>
</protein>
<dbReference type="GO" id="GO:0016020">
    <property type="term" value="C:membrane"/>
    <property type="evidence" value="ECO:0007669"/>
    <property type="project" value="UniProtKB-SubCell"/>
</dbReference>
<accession>A0AAU9J9Q6</accession>
<dbReference type="EMBL" id="CAJZBQ010000032">
    <property type="protein sequence ID" value="CAG9322427.1"/>
    <property type="molecule type" value="Genomic_DNA"/>
</dbReference>
<proteinExistence type="inferred from homology"/>
<evidence type="ECO:0000256" key="5">
    <source>
        <dbReference type="PIRSR" id="PIRSR604241-50"/>
    </source>
</evidence>
<dbReference type="SUPFAM" id="SSF54236">
    <property type="entry name" value="Ubiquitin-like"/>
    <property type="match status" value="1"/>
</dbReference>
<comment type="similarity">
    <text evidence="2 6">Belongs to the ATG8 family.</text>
</comment>
<dbReference type="Proteomes" id="UP001162131">
    <property type="component" value="Unassembled WGS sequence"/>
</dbReference>
<evidence type="ECO:0000313" key="8">
    <source>
        <dbReference type="Proteomes" id="UP001162131"/>
    </source>
</evidence>
<gene>
    <name evidence="7" type="ORF">BSTOLATCC_MIC31560</name>
</gene>
<dbReference type="InterPro" id="IPR004241">
    <property type="entry name" value="Atg8-like"/>
</dbReference>
<evidence type="ECO:0000256" key="3">
    <source>
        <dbReference type="ARBA" id="ARBA00023136"/>
    </source>
</evidence>
<organism evidence="7 8">
    <name type="scientific">Blepharisma stoltei</name>
    <dbReference type="NCBI Taxonomy" id="1481888"/>
    <lineage>
        <taxon>Eukaryota</taxon>
        <taxon>Sar</taxon>
        <taxon>Alveolata</taxon>
        <taxon>Ciliophora</taxon>
        <taxon>Postciliodesmatophora</taxon>
        <taxon>Heterotrichea</taxon>
        <taxon>Heterotrichida</taxon>
        <taxon>Blepharismidae</taxon>
        <taxon>Blepharisma</taxon>
    </lineage>
</organism>
<dbReference type="GO" id="GO:0006914">
    <property type="term" value="P:autophagy"/>
    <property type="evidence" value="ECO:0007669"/>
    <property type="project" value="UniProtKB-KW"/>
</dbReference>
<comment type="caution">
    <text evidence="7">The sequence shown here is derived from an EMBL/GenBank/DDBJ whole genome shotgun (WGS) entry which is preliminary data.</text>
</comment>
<evidence type="ECO:0000313" key="7">
    <source>
        <dbReference type="EMBL" id="CAG9322427.1"/>
    </source>
</evidence>
<evidence type="ECO:0000256" key="2">
    <source>
        <dbReference type="ARBA" id="ARBA00007293"/>
    </source>
</evidence>
<keyword evidence="4 5" id="KW-0449">Lipoprotein</keyword>
<dbReference type="InterPro" id="IPR029071">
    <property type="entry name" value="Ubiquitin-like_domsf"/>
</dbReference>